<sequence length="521" mass="59574">MPRHRQVPTLERLSLEAIGSVVTTLSPSILAAINIYCEPQLTLQRKLDCLGKILTSHVPFYLYDSMALHVLNAVKALIEKTKKSYFPRICMNMFMTEMNVVVSLTEVVLNQHLKHIDFSQWPKIMRYVLYKNLIKMTGLEVLNLGSCTGGWRTSEHDKFIHQGIMLMKNLRSLCLCFDCTDNVIQILGDNCSNLQSLDVTSSGSVTDRCIPSLLKCTKLQELQLHRTSITVVGYAQLLMGLNRLQDIGRCDEIGNVVRYIHSNFPNMCYFGLKKFQTRDLTTENLRLLVLMCPQMESISLFHDEQFSDLTVLTALDNLKDLKLLSCNFYTDYLKQLLEIKGCNLTSLHLEHVEEIDLNALVSLSKYCPKIKNLVLYNCDFLDQVTPSSNRGHNRYNVKPFENLERIFWVVDCAITHLEFLLMHAINVKFIHLGSSTGITDASMSRILGINPMKKLEELRILYSSDMSLRTIELLIASCPNLRVLSELESWQGLSADELKAFRESIVCNNFDLDVRPTLSYY</sequence>
<dbReference type="EMBL" id="JASPKY010000097">
    <property type="protein sequence ID" value="KAK9737655.1"/>
    <property type="molecule type" value="Genomic_DNA"/>
</dbReference>
<protein>
    <submittedName>
        <fullName evidence="1">Ribonuclease P 40kDa (Rpp40) subunit</fullName>
    </submittedName>
</protein>
<gene>
    <name evidence="1" type="ORF">QE152_g10524</name>
</gene>
<evidence type="ECO:0000313" key="2">
    <source>
        <dbReference type="Proteomes" id="UP001458880"/>
    </source>
</evidence>
<reference evidence="1 2" key="1">
    <citation type="journal article" date="2024" name="BMC Genomics">
        <title>De novo assembly and annotation of Popillia japonica's genome with initial clues to its potential as an invasive pest.</title>
        <authorList>
            <person name="Cucini C."/>
            <person name="Boschi S."/>
            <person name="Funari R."/>
            <person name="Cardaioli E."/>
            <person name="Iannotti N."/>
            <person name="Marturano G."/>
            <person name="Paoli F."/>
            <person name="Bruttini M."/>
            <person name="Carapelli A."/>
            <person name="Frati F."/>
            <person name="Nardi F."/>
        </authorList>
    </citation>
    <scope>NUCLEOTIDE SEQUENCE [LARGE SCALE GENOMIC DNA]</scope>
    <source>
        <strain evidence="1">DMR45628</strain>
    </source>
</reference>
<dbReference type="SUPFAM" id="SSF52047">
    <property type="entry name" value="RNI-like"/>
    <property type="match status" value="1"/>
</dbReference>
<accession>A0AAW1LW20</accession>
<organism evidence="1 2">
    <name type="scientific">Popillia japonica</name>
    <name type="common">Japanese beetle</name>
    <dbReference type="NCBI Taxonomy" id="7064"/>
    <lineage>
        <taxon>Eukaryota</taxon>
        <taxon>Metazoa</taxon>
        <taxon>Ecdysozoa</taxon>
        <taxon>Arthropoda</taxon>
        <taxon>Hexapoda</taxon>
        <taxon>Insecta</taxon>
        <taxon>Pterygota</taxon>
        <taxon>Neoptera</taxon>
        <taxon>Endopterygota</taxon>
        <taxon>Coleoptera</taxon>
        <taxon>Polyphaga</taxon>
        <taxon>Scarabaeiformia</taxon>
        <taxon>Scarabaeidae</taxon>
        <taxon>Rutelinae</taxon>
        <taxon>Popillia</taxon>
    </lineage>
</organism>
<name>A0AAW1LW20_POPJA</name>
<dbReference type="AlphaFoldDB" id="A0AAW1LW20"/>
<dbReference type="Gene3D" id="3.80.10.10">
    <property type="entry name" value="Ribonuclease Inhibitor"/>
    <property type="match status" value="2"/>
</dbReference>
<dbReference type="InterPro" id="IPR032675">
    <property type="entry name" value="LRR_dom_sf"/>
</dbReference>
<dbReference type="Proteomes" id="UP001458880">
    <property type="component" value="Unassembled WGS sequence"/>
</dbReference>
<dbReference type="GO" id="GO:0019005">
    <property type="term" value="C:SCF ubiquitin ligase complex"/>
    <property type="evidence" value="ECO:0007669"/>
    <property type="project" value="TreeGrafter"/>
</dbReference>
<dbReference type="PANTHER" id="PTHR13318">
    <property type="entry name" value="PARTNER OF PAIRED, ISOFORM B-RELATED"/>
    <property type="match status" value="1"/>
</dbReference>
<keyword evidence="2" id="KW-1185">Reference proteome</keyword>
<comment type="caution">
    <text evidence="1">The sequence shown here is derived from an EMBL/GenBank/DDBJ whole genome shotgun (WGS) entry which is preliminary data.</text>
</comment>
<evidence type="ECO:0000313" key="1">
    <source>
        <dbReference type="EMBL" id="KAK9737655.1"/>
    </source>
</evidence>
<proteinExistence type="predicted"/>
<dbReference type="GO" id="GO:0031146">
    <property type="term" value="P:SCF-dependent proteasomal ubiquitin-dependent protein catabolic process"/>
    <property type="evidence" value="ECO:0007669"/>
    <property type="project" value="TreeGrafter"/>
</dbReference>